<dbReference type="SMART" id="SM00450">
    <property type="entry name" value="RHOD"/>
    <property type="match status" value="1"/>
</dbReference>
<dbReference type="EMBL" id="CP093379">
    <property type="protein sequence ID" value="UNM95103.1"/>
    <property type="molecule type" value="Genomic_DNA"/>
</dbReference>
<organism evidence="2 3">
    <name type="scientific">Ignatzschineria rhizosphaerae</name>
    <dbReference type="NCBI Taxonomy" id="2923279"/>
    <lineage>
        <taxon>Bacteria</taxon>
        <taxon>Pseudomonadati</taxon>
        <taxon>Pseudomonadota</taxon>
        <taxon>Gammaproteobacteria</taxon>
        <taxon>Cardiobacteriales</taxon>
        <taxon>Ignatzschineriaceae</taxon>
        <taxon>Ignatzschineria</taxon>
    </lineage>
</organism>
<dbReference type="PANTHER" id="PTHR45431">
    <property type="entry name" value="RHODANESE-LIKE DOMAIN-CONTAINING PROTEIN 15, CHLOROPLASTIC"/>
    <property type="match status" value="1"/>
</dbReference>
<evidence type="ECO:0000313" key="2">
    <source>
        <dbReference type="EMBL" id="UNM95103.1"/>
    </source>
</evidence>
<sequence length="136" mass="15259">MRLLQVLGFIVGLMGIGGIGFTQNITIMEIDEYLTHIQDLPKSELQLIDVRTPAEYSDGTILEAVNIDYLDPSFSESIQVLDKSKPVYLFCRSGNRSQKAAAIMAEMGFSEIYDLKEGYQAWSLFQAQEKAKEQGQ</sequence>
<dbReference type="CDD" id="cd00158">
    <property type="entry name" value="RHOD"/>
    <property type="match status" value="1"/>
</dbReference>
<dbReference type="InterPro" id="IPR036873">
    <property type="entry name" value="Rhodanese-like_dom_sf"/>
</dbReference>
<dbReference type="Gene3D" id="3.40.250.10">
    <property type="entry name" value="Rhodanese-like domain"/>
    <property type="match status" value="1"/>
</dbReference>
<dbReference type="RefSeq" id="WP_242147026.1">
    <property type="nucleotide sequence ID" value="NZ_CP093379.1"/>
</dbReference>
<gene>
    <name evidence="2" type="ORF">MMG00_07605</name>
</gene>
<accession>A0ABY3X535</accession>
<keyword evidence="3" id="KW-1185">Reference proteome</keyword>
<reference evidence="2 3" key="1">
    <citation type="submission" date="2022-03" db="EMBL/GenBank/DDBJ databases">
        <title>Ignatzschineria rhizosphaerae HR5S32.</title>
        <authorList>
            <person name="Sun J.Q."/>
            <person name="Feng J.Y."/>
        </authorList>
    </citation>
    <scope>NUCLEOTIDE SEQUENCE [LARGE SCALE GENOMIC DNA]</scope>
    <source>
        <strain evidence="2 3">HR5S32</strain>
    </source>
</reference>
<protein>
    <submittedName>
        <fullName evidence="2">Rhodanese-like domain-containing protein</fullName>
    </submittedName>
</protein>
<evidence type="ECO:0000313" key="3">
    <source>
        <dbReference type="Proteomes" id="UP000829542"/>
    </source>
</evidence>
<dbReference type="InterPro" id="IPR001763">
    <property type="entry name" value="Rhodanese-like_dom"/>
</dbReference>
<dbReference type="Proteomes" id="UP000829542">
    <property type="component" value="Chromosome"/>
</dbReference>
<dbReference type="SUPFAM" id="SSF52821">
    <property type="entry name" value="Rhodanese/Cell cycle control phosphatase"/>
    <property type="match status" value="1"/>
</dbReference>
<feature type="domain" description="Rhodanese" evidence="1">
    <location>
        <begin position="41"/>
        <end position="130"/>
    </location>
</feature>
<name>A0ABY3X535_9GAMM</name>
<dbReference type="Pfam" id="PF00581">
    <property type="entry name" value="Rhodanese"/>
    <property type="match status" value="1"/>
</dbReference>
<dbReference type="PANTHER" id="PTHR45431:SF3">
    <property type="entry name" value="RHODANESE-LIKE DOMAIN-CONTAINING PROTEIN 15, CHLOROPLASTIC"/>
    <property type="match status" value="1"/>
</dbReference>
<dbReference type="InterPro" id="IPR052367">
    <property type="entry name" value="Thiosulfate_ST/Rhodanese-like"/>
</dbReference>
<proteinExistence type="predicted"/>
<evidence type="ECO:0000259" key="1">
    <source>
        <dbReference type="PROSITE" id="PS50206"/>
    </source>
</evidence>
<dbReference type="PROSITE" id="PS50206">
    <property type="entry name" value="RHODANESE_3"/>
    <property type="match status" value="1"/>
</dbReference>